<feature type="domain" description="NlpC/P60" evidence="5">
    <location>
        <begin position="183"/>
        <end position="327"/>
    </location>
</feature>
<comment type="similarity">
    <text evidence="1">Belongs to the peptidase C40 family.</text>
</comment>
<dbReference type="Gene3D" id="3.90.1720.10">
    <property type="entry name" value="endopeptidase domain like (from Nostoc punctiforme)"/>
    <property type="match status" value="1"/>
</dbReference>
<accession>A0ABT0FNV1</accession>
<dbReference type="PANTHER" id="PTHR47359">
    <property type="entry name" value="PEPTIDOGLYCAN DL-ENDOPEPTIDASE CWLO"/>
    <property type="match status" value="1"/>
</dbReference>
<dbReference type="InterPro" id="IPR023346">
    <property type="entry name" value="Lysozyme-like_dom_sf"/>
</dbReference>
<protein>
    <submittedName>
        <fullName evidence="6">NlpC/P60 family protein</fullName>
    </submittedName>
</protein>
<dbReference type="RefSeq" id="WP_242373363.1">
    <property type="nucleotide sequence ID" value="NZ_JAKRKC020000001.1"/>
</dbReference>
<dbReference type="Pfam" id="PF13406">
    <property type="entry name" value="SLT_2"/>
    <property type="match status" value="1"/>
</dbReference>
<evidence type="ECO:0000256" key="3">
    <source>
        <dbReference type="ARBA" id="ARBA00022801"/>
    </source>
</evidence>
<keyword evidence="2" id="KW-0645">Protease</keyword>
<dbReference type="InterPro" id="IPR051794">
    <property type="entry name" value="PG_Endopeptidase_C40"/>
</dbReference>
<gene>
    <name evidence="6" type="ORF">MF672_009540</name>
</gene>
<evidence type="ECO:0000313" key="6">
    <source>
        <dbReference type="EMBL" id="MCK2214029.1"/>
    </source>
</evidence>
<dbReference type="Gene3D" id="1.10.530.10">
    <property type="match status" value="1"/>
</dbReference>
<dbReference type="SUPFAM" id="SSF54001">
    <property type="entry name" value="Cysteine proteinases"/>
    <property type="match status" value="1"/>
</dbReference>
<evidence type="ECO:0000256" key="2">
    <source>
        <dbReference type="ARBA" id="ARBA00022670"/>
    </source>
</evidence>
<dbReference type="SUPFAM" id="SSF53955">
    <property type="entry name" value="Lysozyme-like"/>
    <property type="match status" value="1"/>
</dbReference>
<dbReference type="PROSITE" id="PS51935">
    <property type="entry name" value="NLPC_P60"/>
    <property type="match status" value="1"/>
</dbReference>
<name>A0ABT0FNV1_9ACTN</name>
<evidence type="ECO:0000313" key="7">
    <source>
        <dbReference type="Proteomes" id="UP001317259"/>
    </source>
</evidence>
<dbReference type="InterPro" id="IPR031304">
    <property type="entry name" value="SLT_2"/>
</dbReference>
<dbReference type="EMBL" id="JAKRKC020000001">
    <property type="protein sequence ID" value="MCK2214029.1"/>
    <property type="molecule type" value="Genomic_DNA"/>
</dbReference>
<dbReference type="CDD" id="cd13399">
    <property type="entry name" value="Slt35-like"/>
    <property type="match status" value="1"/>
</dbReference>
<keyword evidence="7" id="KW-1185">Reference proteome</keyword>
<keyword evidence="4" id="KW-0788">Thiol protease</keyword>
<organism evidence="6 7">
    <name type="scientific">Actinomadura luzonensis</name>
    <dbReference type="NCBI Taxonomy" id="2805427"/>
    <lineage>
        <taxon>Bacteria</taxon>
        <taxon>Bacillati</taxon>
        <taxon>Actinomycetota</taxon>
        <taxon>Actinomycetes</taxon>
        <taxon>Streptosporangiales</taxon>
        <taxon>Thermomonosporaceae</taxon>
        <taxon>Actinomadura</taxon>
    </lineage>
</organism>
<evidence type="ECO:0000256" key="1">
    <source>
        <dbReference type="ARBA" id="ARBA00007074"/>
    </source>
</evidence>
<dbReference type="Pfam" id="PF00877">
    <property type="entry name" value="NLPC_P60"/>
    <property type="match status" value="1"/>
</dbReference>
<keyword evidence="3" id="KW-0378">Hydrolase</keyword>
<evidence type="ECO:0000256" key="4">
    <source>
        <dbReference type="ARBA" id="ARBA00022807"/>
    </source>
</evidence>
<dbReference type="InterPro" id="IPR038765">
    <property type="entry name" value="Papain-like_cys_pep_sf"/>
</dbReference>
<dbReference type="InterPro" id="IPR000064">
    <property type="entry name" value="NLP_P60_dom"/>
</dbReference>
<proteinExistence type="inferred from homology"/>
<dbReference type="PANTHER" id="PTHR47359:SF3">
    <property type="entry name" value="NLP_P60 DOMAIN-CONTAINING PROTEIN-RELATED"/>
    <property type="match status" value="1"/>
</dbReference>
<reference evidence="6 7" key="1">
    <citation type="submission" date="2022-04" db="EMBL/GenBank/DDBJ databases">
        <title>Genome draft of Actinomadura sp. ATCC 31491.</title>
        <authorList>
            <person name="Shi X."/>
            <person name="Du Y."/>
        </authorList>
    </citation>
    <scope>NUCLEOTIDE SEQUENCE [LARGE SCALE GENOMIC DNA]</scope>
    <source>
        <strain evidence="6 7">ATCC 31491</strain>
    </source>
</reference>
<sequence length="327" mass="34345">MPVITATAIGAFALIAVFLSVLATALPGYDAPNASCGTSVPTDIPPLYLDLYQQAEARYGIPWTVLAAVGEAESDHGRGTGPGILNGTNHAGAAGPMQFMPTTWHSYGVDGNADGRKDIYDPADAIPAAADHLRRNGARANLEQALLRYNHDPAYVVKVLRLAESYATATADPACTPLAINGTGHSATAIAAASRWLGTPYSYGGGGLDGPTRGIEQGANMVGFDCSGLTRYAWHQAGTALPRTTTEQWHALPHVRPGEQLPGDLVFFQGADGGPDHPGHVGLVLDGDRMIEAPRTGERIRVSSYTDRQDIVGYARPMSITKSGPYG</sequence>
<comment type="caution">
    <text evidence="6">The sequence shown here is derived from an EMBL/GenBank/DDBJ whole genome shotgun (WGS) entry which is preliminary data.</text>
</comment>
<evidence type="ECO:0000259" key="5">
    <source>
        <dbReference type="PROSITE" id="PS51935"/>
    </source>
</evidence>
<dbReference type="Proteomes" id="UP001317259">
    <property type="component" value="Unassembled WGS sequence"/>
</dbReference>